<evidence type="ECO:0000256" key="2">
    <source>
        <dbReference type="RuleBase" id="RU363034"/>
    </source>
</evidence>
<feature type="domain" description="PKD" evidence="5">
    <location>
        <begin position="402"/>
        <end position="463"/>
    </location>
</feature>
<dbReference type="CDD" id="cd00146">
    <property type="entry name" value="PKD"/>
    <property type="match status" value="2"/>
</dbReference>
<dbReference type="PANTHER" id="PTHR24276:SF91">
    <property type="entry name" value="AT26814P-RELATED"/>
    <property type="match status" value="1"/>
</dbReference>
<dbReference type="SUPFAM" id="SSF49299">
    <property type="entry name" value="PKD domain"/>
    <property type="match status" value="2"/>
</dbReference>
<reference evidence="7 8" key="1">
    <citation type="submission" date="2019-02" db="EMBL/GenBank/DDBJ databases">
        <title>Genomic Encyclopedia of Type Strains, Phase IV (KMG-IV): sequencing the most valuable type-strain genomes for metagenomic binning, comparative biology and taxonomic classification.</title>
        <authorList>
            <person name="Goeker M."/>
        </authorList>
    </citation>
    <scope>NUCLEOTIDE SEQUENCE [LARGE SCALE GENOMIC DNA]</scope>
    <source>
        <strain evidence="7 8">DSM 101727</strain>
    </source>
</reference>
<comment type="caution">
    <text evidence="7">The sequence shown here is derived from an EMBL/GenBank/DDBJ whole genome shotgun (WGS) entry which is preliminary data.</text>
</comment>
<keyword evidence="4" id="KW-0732">Signal</keyword>
<keyword evidence="2" id="KW-0378">Hydrolase</keyword>
<keyword evidence="2 7" id="KW-0645">Protease</keyword>
<dbReference type="PANTHER" id="PTHR24276">
    <property type="entry name" value="POLYSERASE-RELATED"/>
    <property type="match status" value="1"/>
</dbReference>
<dbReference type="InterPro" id="IPR009003">
    <property type="entry name" value="Peptidase_S1_PA"/>
</dbReference>
<dbReference type="InterPro" id="IPR050430">
    <property type="entry name" value="Peptidase_S1"/>
</dbReference>
<feature type="region of interest" description="Disordered" evidence="3">
    <location>
        <begin position="27"/>
        <end position="50"/>
    </location>
</feature>
<dbReference type="InterPro" id="IPR033116">
    <property type="entry name" value="TRYPSIN_SER"/>
</dbReference>
<evidence type="ECO:0000259" key="5">
    <source>
        <dbReference type="PROSITE" id="PS50093"/>
    </source>
</evidence>
<feature type="domain" description="PKD" evidence="5">
    <location>
        <begin position="320"/>
        <end position="376"/>
    </location>
</feature>
<dbReference type="OrthoDB" id="5243523at2"/>
<feature type="compositionally biased region" description="Low complexity" evidence="3">
    <location>
        <begin position="40"/>
        <end position="50"/>
    </location>
</feature>
<keyword evidence="2" id="KW-0720">Serine protease</keyword>
<name>A0A4Q7KE76_9PSEU</name>
<dbReference type="SMART" id="SM00089">
    <property type="entry name" value="PKD"/>
    <property type="match status" value="2"/>
</dbReference>
<dbReference type="PROSITE" id="PS51318">
    <property type="entry name" value="TAT"/>
    <property type="match status" value="1"/>
</dbReference>
<dbReference type="InterPro" id="IPR035986">
    <property type="entry name" value="PKD_dom_sf"/>
</dbReference>
<evidence type="ECO:0000313" key="7">
    <source>
        <dbReference type="EMBL" id="RZS30340.1"/>
    </source>
</evidence>
<keyword evidence="8" id="KW-1185">Reference proteome</keyword>
<feature type="region of interest" description="Disordered" evidence="3">
    <location>
        <begin position="364"/>
        <end position="387"/>
    </location>
</feature>
<keyword evidence="1" id="KW-1015">Disulfide bond</keyword>
<sequence length="477" mass="50203">MRRRRAWLGAAAGLAIALTAMTPGLAQAGPTDTPYPAVNPTDTAPDPTGGPSTKIIGGEQAYVKDHPYIIAMLREGGARPQGQTCTATVVAKRVIVTAAHCKDGQGAKSMLYGSDDLTKPGGTRLTVKEYIQHPSYVPPNGWQQGHDVGIVVTNEDIPVPAGFQYPKVASSQDSALTEPGKNSLLLGYGRVRDGENEFAHLKKVENFPIVNANNTCSSFGSFNGQYMVCGGYQDGHDGICQGDSGGPMLVDGVVVGVASWVKTGCGSYGAWGKLTGTMGDWANEEIKKHSTPTDPGTPTASFTNNCSTIEPKCDFDASASKDSDGSISSYKWEFGDGQSGDGVKPSHTYAKAGKYAVKLTVTDNEGKSGTTSKEVTAGQPPNTGQPPSASFSVFCQWANCQFDGNGSSDPDKDIDSYAWEFGDGQAGTGATTSHTYPNRQATYTARLTVKDRGGNSNSATKQVQCWSFGSQAFCFSQ</sequence>
<dbReference type="PROSITE" id="PS00135">
    <property type="entry name" value="TRYPSIN_SER"/>
    <property type="match status" value="1"/>
</dbReference>
<dbReference type="Gene3D" id="2.60.40.10">
    <property type="entry name" value="Immunoglobulins"/>
    <property type="match status" value="2"/>
</dbReference>
<dbReference type="PROSITE" id="PS50240">
    <property type="entry name" value="TRYPSIN_DOM"/>
    <property type="match status" value="1"/>
</dbReference>
<dbReference type="SMART" id="SM00020">
    <property type="entry name" value="Tryp_SPc"/>
    <property type="match status" value="1"/>
</dbReference>
<dbReference type="Pfam" id="PF18911">
    <property type="entry name" value="PKD_4"/>
    <property type="match status" value="2"/>
</dbReference>
<feature type="chain" id="PRO_5020565836" evidence="4">
    <location>
        <begin position="29"/>
        <end position="477"/>
    </location>
</feature>
<evidence type="ECO:0000256" key="4">
    <source>
        <dbReference type="SAM" id="SignalP"/>
    </source>
</evidence>
<organism evidence="7 8">
    <name type="scientific">Herbihabitans rhizosphaerae</name>
    <dbReference type="NCBI Taxonomy" id="1872711"/>
    <lineage>
        <taxon>Bacteria</taxon>
        <taxon>Bacillati</taxon>
        <taxon>Actinomycetota</taxon>
        <taxon>Actinomycetes</taxon>
        <taxon>Pseudonocardiales</taxon>
        <taxon>Pseudonocardiaceae</taxon>
        <taxon>Herbihabitans</taxon>
    </lineage>
</organism>
<feature type="signal peptide" evidence="4">
    <location>
        <begin position="1"/>
        <end position="28"/>
    </location>
</feature>
<accession>A0A4Q7KE76</accession>
<dbReference type="InterPro" id="IPR013783">
    <property type="entry name" value="Ig-like_fold"/>
</dbReference>
<protein>
    <submittedName>
        <fullName evidence="7">Secreted trypsin-like serine protease</fullName>
    </submittedName>
</protein>
<dbReference type="InterPro" id="IPR043504">
    <property type="entry name" value="Peptidase_S1_PA_chymotrypsin"/>
</dbReference>
<dbReference type="InterPro" id="IPR022409">
    <property type="entry name" value="PKD/Chitinase_dom"/>
</dbReference>
<evidence type="ECO:0000259" key="6">
    <source>
        <dbReference type="PROSITE" id="PS50240"/>
    </source>
</evidence>
<dbReference type="GO" id="GO:0005975">
    <property type="term" value="P:carbohydrate metabolic process"/>
    <property type="evidence" value="ECO:0007669"/>
    <property type="project" value="UniProtKB-ARBA"/>
</dbReference>
<dbReference type="PROSITE" id="PS00134">
    <property type="entry name" value="TRYPSIN_HIS"/>
    <property type="match status" value="1"/>
</dbReference>
<dbReference type="InterPro" id="IPR000601">
    <property type="entry name" value="PKD_dom"/>
</dbReference>
<dbReference type="EMBL" id="SGWQ01000017">
    <property type="protein sequence ID" value="RZS30340.1"/>
    <property type="molecule type" value="Genomic_DNA"/>
</dbReference>
<dbReference type="Proteomes" id="UP000294257">
    <property type="component" value="Unassembled WGS sequence"/>
</dbReference>
<evidence type="ECO:0000313" key="8">
    <source>
        <dbReference type="Proteomes" id="UP000294257"/>
    </source>
</evidence>
<dbReference type="InterPro" id="IPR006311">
    <property type="entry name" value="TAT_signal"/>
</dbReference>
<gene>
    <name evidence="7" type="ORF">EV193_11736</name>
</gene>
<dbReference type="RefSeq" id="WP_130348573.1">
    <property type="nucleotide sequence ID" value="NZ_SGWQ01000017.1"/>
</dbReference>
<dbReference type="PROSITE" id="PS50093">
    <property type="entry name" value="PKD"/>
    <property type="match status" value="2"/>
</dbReference>
<dbReference type="GO" id="GO:0004252">
    <property type="term" value="F:serine-type endopeptidase activity"/>
    <property type="evidence" value="ECO:0007669"/>
    <property type="project" value="InterPro"/>
</dbReference>
<dbReference type="InterPro" id="IPR001254">
    <property type="entry name" value="Trypsin_dom"/>
</dbReference>
<dbReference type="InterPro" id="IPR018114">
    <property type="entry name" value="TRYPSIN_HIS"/>
</dbReference>
<evidence type="ECO:0000256" key="1">
    <source>
        <dbReference type="ARBA" id="ARBA00023157"/>
    </source>
</evidence>
<dbReference type="Pfam" id="PF00089">
    <property type="entry name" value="Trypsin"/>
    <property type="match status" value="1"/>
</dbReference>
<dbReference type="Gene3D" id="2.40.10.10">
    <property type="entry name" value="Trypsin-like serine proteases"/>
    <property type="match status" value="1"/>
</dbReference>
<feature type="domain" description="Peptidase S1" evidence="6">
    <location>
        <begin position="55"/>
        <end position="287"/>
    </location>
</feature>
<dbReference type="GO" id="GO:0006508">
    <property type="term" value="P:proteolysis"/>
    <property type="evidence" value="ECO:0007669"/>
    <property type="project" value="UniProtKB-KW"/>
</dbReference>
<evidence type="ECO:0000256" key="3">
    <source>
        <dbReference type="SAM" id="MobiDB-lite"/>
    </source>
</evidence>
<dbReference type="SUPFAM" id="SSF50494">
    <property type="entry name" value="Trypsin-like serine proteases"/>
    <property type="match status" value="1"/>
</dbReference>
<dbReference type="AlphaFoldDB" id="A0A4Q7KE76"/>
<proteinExistence type="predicted"/>